<keyword evidence="2" id="KW-1185">Reference proteome</keyword>
<proteinExistence type="predicted"/>
<sequence length="108" mass="11766">MSTSLSSRYLRMHFAIALPVPLAGPIHSLSYGLPCFLSFSAYLVIIEQYRLALGHISVIREPGEQYVGHVTPVSGHINKCILKYLEDNDADITELESIGCDGTATNTG</sequence>
<reference evidence="1 2" key="1">
    <citation type="journal article" date="2019" name="Sci. Rep.">
        <title>Orb-weaving spider Araneus ventricosus genome elucidates the spidroin gene catalogue.</title>
        <authorList>
            <person name="Kono N."/>
            <person name="Nakamura H."/>
            <person name="Ohtoshi R."/>
            <person name="Moran D.A.P."/>
            <person name="Shinohara A."/>
            <person name="Yoshida Y."/>
            <person name="Fujiwara M."/>
            <person name="Mori M."/>
            <person name="Tomita M."/>
            <person name="Arakawa K."/>
        </authorList>
    </citation>
    <scope>NUCLEOTIDE SEQUENCE [LARGE SCALE GENOMIC DNA]</scope>
</reference>
<gene>
    <name evidence="1" type="ORF">AVEN_193687_1</name>
</gene>
<accession>A0A4Y2RR28</accession>
<name>A0A4Y2RR28_ARAVE</name>
<protein>
    <submittedName>
        <fullName evidence="1">Uncharacterized protein</fullName>
    </submittedName>
</protein>
<evidence type="ECO:0000313" key="1">
    <source>
        <dbReference type="EMBL" id="GBN77709.1"/>
    </source>
</evidence>
<dbReference type="AlphaFoldDB" id="A0A4Y2RR28"/>
<comment type="caution">
    <text evidence="1">The sequence shown here is derived from an EMBL/GenBank/DDBJ whole genome shotgun (WGS) entry which is preliminary data.</text>
</comment>
<dbReference type="EMBL" id="BGPR01017922">
    <property type="protein sequence ID" value="GBN77709.1"/>
    <property type="molecule type" value="Genomic_DNA"/>
</dbReference>
<organism evidence="1 2">
    <name type="scientific">Araneus ventricosus</name>
    <name type="common">Orbweaver spider</name>
    <name type="synonym">Epeira ventricosa</name>
    <dbReference type="NCBI Taxonomy" id="182803"/>
    <lineage>
        <taxon>Eukaryota</taxon>
        <taxon>Metazoa</taxon>
        <taxon>Ecdysozoa</taxon>
        <taxon>Arthropoda</taxon>
        <taxon>Chelicerata</taxon>
        <taxon>Arachnida</taxon>
        <taxon>Araneae</taxon>
        <taxon>Araneomorphae</taxon>
        <taxon>Entelegynae</taxon>
        <taxon>Araneoidea</taxon>
        <taxon>Araneidae</taxon>
        <taxon>Araneus</taxon>
    </lineage>
</organism>
<dbReference type="Proteomes" id="UP000499080">
    <property type="component" value="Unassembled WGS sequence"/>
</dbReference>
<evidence type="ECO:0000313" key="2">
    <source>
        <dbReference type="Proteomes" id="UP000499080"/>
    </source>
</evidence>